<feature type="region of interest" description="Disordered" evidence="5">
    <location>
        <begin position="26"/>
        <end position="51"/>
    </location>
</feature>
<sequence length="157" mass="17638">MRKGITALLALAMAVPVATAPVLSGEAQAQSTWAEREAQRDREYNERRERRWRDRSEYRDRDYRWRGDQREWDASRSYRSGSYRERRLSRQDQIYRGRDGRYYCRRGDGTTGLVVGAALGGILGGAIGGGDLLGVILGGAGGAVLGREIDRGNVRCR</sequence>
<comment type="subcellular location">
    <subcellularLocation>
        <location evidence="1">Cell outer membrane</location>
        <topology evidence="1">Lipid-anchor</topology>
    </subcellularLocation>
</comment>
<evidence type="ECO:0000313" key="9">
    <source>
        <dbReference type="Proteomes" id="UP001139451"/>
    </source>
</evidence>
<gene>
    <name evidence="8" type="ORF">M9978_06770</name>
</gene>
<comment type="caution">
    <text evidence="8">The sequence shown here is derived from an EMBL/GenBank/DDBJ whole genome shotgun (WGS) entry which is preliminary data.</text>
</comment>
<reference evidence="8" key="1">
    <citation type="submission" date="2022-05" db="EMBL/GenBank/DDBJ databases">
        <title>Sphingomonas sp. strain MG17 Genome sequencing and assembly.</title>
        <authorList>
            <person name="Kim I."/>
        </authorList>
    </citation>
    <scope>NUCLEOTIDE SEQUENCE</scope>
    <source>
        <strain evidence="8">MG17</strain>
    </source>
</reference>
<dbReference type="RefSeq" id="WP_254292251.1">
    <property type="nucleotide sequence ID" value="NZ_JAMLDX010000004.1"/>
</dbReference>
<evidence type="ECO:0000256" key="1">
    <source>
        <dbReference type="ARBA" id="ARBA00004459"/>
    </source>
</evidence>
<dbReference type="Proteomes" id="UP001139451">
    <property type="component" value="Unassembled WGS sequence"/>
</dbReference>
<feature type="signal peptide" evidence="6">
    <location>
        <begin position="1"/>
        <end position="20"/>
    </location>
</feature>
<keyword evidence="6" id="KW-0732">Signal</keyword>
<accession>A0A9X2HPG0</accession>
<feature type="chain" id="PRO_5040860320" description="17 kDa surface antigen" evidence="6">
    <location>
        <begin position="21"/>
        <end position="157"/>
    </location>
</feature>
<evidence type="ECO:0000256" key="4">
    <source>
        <dbReference type="ARBA" id="ARBA00023288"/>
    </source>
</evidence>
<evidence type="ECO:0000313" key="8">
    <source>
        <dbReference type="EMBL" id="MCP3730130.1"/>
    </source>
</evidence>
<evidence type="ECO:0000256" key="3">
    <source>
        <dbReference type="ARBA" id="ARBA00015281"/>
    </source>
</evidence>
<keyword evidence="9" id="KW-1185">Reference proteome</keyword>
<comment type="similarity">
    <text evidence="2">Belongs to the rickettsiale 17 kDa surface antigen family.</text>
</comment>
<dbReference type="Pfam" id="PF05433">
    <property type="entry name" value="Rick_17kDa_Anti"/>
    <property type="match status" value="1"/>
</dbReference>
<evidence type="ECO:0000256" key="6">
    <source>
        <dbReference type="SAM" id="SignalP"/>
    </source>
</evidence>
<feature type="compositionally biased region" description="Basic and acidic residues" evidence="5">
    <location>
        <begin position="34"/>
        <end position="51"/>
    </location>
</feature>
<name>A0A9X2HPG0_9SPHN</name>
<dbReference type="GO" id="GO:0009279">
    <property type="term" value="C:cell outer membrane"/>
    <property type="evidence" value="ECO:0007669"/>
    <property type="project" value="UniProtKB-SubCell"/>
</dbReference>
<evidence type="ECO:0000259" key="7">
    <source>
        <dbReference type="Pfam" id="PF05433"/>
    </source>
</evidence>
<dbReference type="AlphaFoldDB" id="A0A9X2HPG0"/>
<keyword evidence="4" id="KW-0449">Lipoprotein</keyword>
<dbReference type="InterPro" id="IPR008816">
    <property type="entry name" value="Gly_zipper_2TM_dom"/>
</dbReference>
<feature type="domain" description="Glycine zipper 2TM" evidence="7">
    <location>
        <begin position="112"/>
        <end position="149"/>
    </location>
</feature>
<evidence type="ECO:0000256" key="2">
    <source>
        <dbReference type="ARBA" id="ARBA00008681"/>
    </source>
</evidence>
<dbReference type="EMBL" id="JAMLDX010000004">
    <property type="protein sequence ID" value="MCP3730130.1"/>
    <property type="molecule type" value="Genomic_DNA"/>
</dbReference>
<organism evidence="8 9">
    <name type="scientific">Sphingomonas tagetis</name>
    <dbReference type="NCBI Taxonomy" id="2949092"/>
    <lineage>
        <taxon>Bacteria</taxon>
        <taxon>Pseudomonadati</taxon>
        <taxon>Pseudomonadota</taxon>
        <taxon>Alphaproteobacteria</taxon>
        <taxon>Sphingomonadales</taxon>
        <taxon>Sphingomonadaceae</taxon>
        <taxon>Sphingomonas</taxon>
    </lineage>
</organism>
<protein>
    <recommendedName>
        <fullName evidence="3">17 kDa surface antigen</fullName>
    </recommendedName>
</protein>
<evidence type="ECO:0000256" key="5">
    <source>
        <dbReference type="SAM" id="MobiDB-lite"/>
    </source>
</evidence>
<proteinExistence type="inferred from homology"/>